<dbReference type="HOGENOM" id="CLU_1633699_0_0_6"/>
<evidence type="ECO:0000313" key="2">
    <source>
        <dbReference type="EMBL" id="CCK74553.1"/>
    </source>
</evidence>
<feature type="compositionally biased region" description="Polar residues" evidence="1">
    <location>
        <begin position="77"/>
        <end position="100"/>
    </location>
</feature>
<feature type="region of interest" description="Disordered" evidence="1">
    <location>
        <begin position="1"/>
        <end position="123"/>
    </location>
</feature>
<dbReference type="KEGG" id="oai:OLEAN_C03770"/>
<proteinExistence type="predicted"/>
<protein>
    <submittedName>
        <fullName evidence="2">Uncharacterized protein</fullName>
    </submittedName>
</protein>
<reference evidence="2 3" key="1">
    <citation type="journal article" date="2013" name="Nat. Commun.">
        <title>Genome sequence and functional genomic analysis of the oil-degrading bacterium Oleispira antarctica.</title>
        <authorList>
            <person name="Kube M."/>
            <person name="Chernikova T.N."/>
            <person name="Al-Ramahi Y."/>
            <person name="Beloqui A."/>
            <person name="Lopez-Cortez N."/>
            <person name="Guazzaroni M.E."/>
            <person name="Heipieper H.J."/>
            <person name="Klages S."/>
            <person name="Kotsyurbenko O.R."/>
            <person name="Langer I."/>
            <person name="Nechitaylo T.Y."/>
            <person name="Lunsdorf H."/>
            <person name="Fernandez M."/>
            <person name="Juarez S."/>
            <person name="Ciordia S."/>
            <person name="Singer A."/>
            <person name="Kagan O."/>
            <person name="Egorova O."/>
            <person name="Petit P.A."/>
            <person name="Stogios P."/>
            <person name="Kim Y."/>
            <person name="Tchigvintsev A."/>
            <person name="Flick R."/>
            <person name="Denaro R."/>
            <person name="Genovese M."/>
            <person name="Albar J.P."/>
            <person name="Reva O.N."/>
            <person name="Martinez-Gomariz M."/>
            <person name="Tran H."/>
            <person name="Ferrer M."/>
            <person name="Savchenko A."/>
            <person name="Yakunin A.F."/>
            <person name="Yakimov M.M."/>
            <person name="Golyshina O.V."/>
            <person name="Reinhardt R."/>
            <person name="Golyshin P.N."/>
        </authorList>
    </citation>
    <scope>NUCLEOTIDE SEQUENCE [LARGE SCALE GENOMIC DNA]</scope>
</reference>
<evidence type="ECO:0000256" key="1">
    <source>
        <dbReference type="SAM" id="MobiDB-lite"/>
    </source>
</evidence>
<dbReference type="STRING" id="698738.OLEAN_C03770"/>
<evidence type="ECO:0000313" key="3">
    <source>
        <dbReference type="Proteomes" id="UP000032749"/>
    </source>
</evidence>
<feature type="compositionally biased region" description="Basic and acidic residues" evidence="1">
    <location>
        <begin position="40"/>
        <end position="54"/>
    </location>
</feature>
<name>R4YN79_OLEAN</name>
<gene>
    <name evidence="2" type="ORF">OLEAN_C03770</name>
</gene>
<keyword evidence="3" id="KW-1185">Reference proteome</keyword>
<dbReference type="AlphaFoldDB" id="R4YN79"/>
<sequence>MAPISSAGNFTIPAAQPSRSQTERSASATKIEESAQQEKPLQRVSDEQGRRSSEQVKAISENQTPSSVAQADDESSAGEQQKIETAQQEAQRAEFNQQAGNVRETEPNDVRPPSNFKSDTSESAEVVNVEFLQVENPAIDIFVQLQNIDSPPRQGQEVNRFA</sequence>
<feature type="compositionally biased region" description="Polar residues" evidence="1">
    <location>
        <begin position="60"/>
        <end position="69"/>
    </location>
</feature>
<dbReference type="Proteomes" id="UP000032749">
    <property type="component" value="Chromosome"/>
</dbReference>
<accession>R4YN79</accession>
<organism evidence="2 3">
    <name type="scientific">Oleispira antarctica RB-8</name>
    <dbReference type="NCBI Taxonomy" id="698738"/>
    <lineage>
        <taxon>Bacteria</taxon>
        <taxon>Pseudomonadati</taxon>
        <taxon>Pseudomonadota</taxon>
        <taxon>Gammaproteobacteria</taxon>
        <taxon>Oceanospirillales</taxon>
        <taxon>Oceanospirillaceae</taxon>
        <taxon>Oleispira</taxon>
    </lineage>
</organism>
<feature type="compositionally biased region" description="Polar residues" evidence="1">
    <location>
        <begin position="17"/>
        <end position="28"/>
    </location>
</feature>
<dbReference type="EMBL" id="FO203512">
    <property type="protein sequence ID" value="CCK74553.1"/>
    <property type="molecule type" value="Genomic_DNA"/>
</dbReference>